<comment type="caution">
    <text evidence="1">The sequence shown here is derived from an EMBL/GenBank/DDBJ whole genome shotgun (WGS) entry which is preliminary data.</text>
</comment>
<dbReference type="AlphaFoldDB" id="A0A4Y7TFH7"/>
<name>A0A4Y7TFH7_COPMI</name>
<dbReference type="OrthoDB" id="3128263at2759"/>
<proteinExistence type="predicted"/>
<accession>A0A4Y7TFH7</accession>
<reference evidence="1 2" key="1">
    <citation type="journal article" date="2019" name="Nat. Ecol. Evol.">
        <title>Megaphylogeny resolves global patterns of mushroom evolution.</title>
        <authorList>
            <person name="Varga T."/>
            <person name="Krizsan K."/>
            <person name="Foldi C."/>
            <person name="Dima B."/>
            <person name="Sanchez-Garcia M."/>
            <person name="Sanchez-Ramirez S."/>
            <person name="Szollosi G.J."/>
            <person name="Szarkandi J.G."/>
            <person name="Papp V."/>
            <person name="Albert L."/>
            <person name="Andreopoulos W."/>
            <person name="Angelini C."/>
            <person name="Antonin V."/>
            <person name="Barry K.W."/>
            <person name="Bougher N.L."/>
            <person name="Buchanan P."/>
            <person name="Buyck B."/>
            <person name="Bense V."/>
            <person name="Catcheside P."/>
            <person name="Chovatia M."/>
            <person name="Cooper J."/>
            <person name="Damon W."/>
            <person name="Desjardin D."/>
            <person name="Finy P."/>
            <person name="Geml J."/>
            <person name="Haridas S."/>
            <person name="Hughes K."/>
            <person name="Justo A."/>
            <person name="Karasinski D."/>
            <person name="Kautmanova I."/>
            <person name="Kiss B."/>
            <person name="Kocsube S."/>
            <person name="Kotiranta H."/>
            <person name="LaButti K.M."/>
            <person name="Lechner B.E."/>
            <person name="Liimatainen K."/>
            <person name="Lipzen A."/>
            <person name="Lukacs Z."/>
            <person name="Mihaltcheva S."/>
            <person name="Morgado L.N."/>
            <person name="Niskanen T."/>
            <person name="Noordeloos M.E."/>
            <person name="Ohm R.A."/>
            <person name="Ortiz-Santana B."/>
            <person name="Ovrebo C."/>
            <person name="Racz N."/>
            <person name="Riley R."/>
            <person name="Savchenko A."/>
            <person name="Shiryaev A."/>
            <person name="Soop K."/>
            <person name="Spirin V."/>
            <person name="Szebenyi C."/>
            <person name="Tomsovsky M."/>
            <person name="Tulloss R.E."/>
            <person name="Uehling J."/>
            <person name="Grigoriev I.V."/>
            <person name="Vagvolgyi C."/>
            <person name="Papp T."/>
            <person name="Martin F.M."/>
            <person name="Miettinen O."/>
            <person name="Hibbett D.S."/>
            <person name="Nagy L.G."/>
        </authorList>
    </citation>
    <scope>NUCLEOTIDE SEQUENCE [LARGE SCALE GENOMIC DNA]</scope>
    <source>
        <strain evidence="1 2">FP101781</strain>
    </source>
</reference>
<evidence type="ECO:0000313" key="1">
    <source>
        <dbReference type="EMBL" id="TEB32302.1"/>
    </source>
</evidence>
<dbReference type="EMBL" id="QPFP01000015">
    <property type="protein sequence ID" value="TEB32302.1"/>
    <property type="molecule type" value="Genomic_DNA"/>
</dbReference>
<dbReference type="Proteomes" id="UP000298030">
    <property type="component" value="Unassembled WGS sequence"/>
</dbReference>
<sequence>MPSSPNADIVSVVNEQTNLGMLGSMARILDVLEASGDVSEDVVKLNTIFDLLLNVPFSFMWMQAHHLTMQPPEGSAFAVQFTAIAARNMQPLCLAYAVARFQEMYSADWGRRDLRMVKLHYEFTEGVVFGVMFYDILLDEAVDNAVTRARDRDDDHFTFHGEYPVSFWNATAADFAGGLKHSHCETYLCCTMYVLS</sequence>
<protein>
    <submittedName>
        <fullName evidence="1">Uncharacterized protein</fullName>
    </submittedName>
</protein>
<keyword evidence="2" id="KW-1185">Reference proteome</keyword>
<evidence type="ECO:0000313" key="2">
    <source>
        <dbReference type="Proteomes" id="UP000298030"/>
    </source>
</evidence>
<organism evidence="1 2">
    <name type="scientific">Coprinellus micaceus</name>
    <name type="common">Glistening ink-cap mushroom</name>
    <name type="synonym">Coprinus micaceus</name>
    <dbReference type="NCBI Taxonomy" id="71717"/>
    <lineage>
        <taxon>Eukaryota</taxon>
        <taxon>Fungi</taxon>
        <taxon>Dikarya</taxon>
        <taxon>Basidiomycota</taxon>
        <taxon>Agaricomycotina</taxon>
        <taxon>Agaricomycetes</taxon>
        <taxon>Agaricomycetidae</taxon>
        <taxon>Agaricales</taxon>
        <taxon>Agaricineae</taxon>
        <taxon>Psathyrellaceae</taxon>
        <taxon>Coprinellus</taxon>
    </lineage>
</organism>
<gene>
    <name evidence="1" type="ORF">FA13DRAFT_1790638</name>
</gene>